<keyword evidence="2 6" id="KW-0328">Glycosyltransferase</keyword>
<gene>
    <name evidence="6" type="ORF">ACFO3U_01905</name>
</gene>
<dbReference type="InterPro" id="IPR029044">
    <property type="entry name" value="Nucleotide-diphossugar_trans"/>
</dbReference>
<evidence type="ECO:0000313" key="6">
    <source>
        <dbReference type="EMBL" id="MFC4738740.1"/>
    </source>
</evidence>
<feature type="transmembrane region" description="Helical" evidence="4">
    <location>
        <begin position="278"/>
        <end position="300"/>
    </location>
</feature>
<comment type="similarity">
    <text evidence="1">Belongs to the glycosyltransferase 2 family.</text>
</comment>
<evidence type="ECO:0000256" key="1">
    <source>
        <dbReference type="ARBA" id="ARBA00006739"/>
    </source>
</evidence>
<dbReference type="Gene3D" id="3.90.550.10">
    <property type="entry name" value="Spore Coat Polysaccharide Biosynthesis Protein SpsA, Chain A"/>
    <property type="match status" value="1"/>
</dbReference>
<feature type="domain" description="Glycosyltransferase 2-like" evidence="5">
    <location>
        <begin position="42"/>
        <end position="155"/>
    </location>
</feature>
<accession>A0ABV9P230</accession>
<evidence type="ECO:0000256" key="4">
    <source>
        <dbReference type="SAM" id="Phobius"/>
    </source>
</evidence>
<name>A0ABV9P230_9FLAO</name>
<keyword evidence="4" id="KW-1133">Transmembrane helix</keyword>
<proteinExistence type="inferred from homology"/>
<keyword evidence="3 6" id="KW-0808">Transferase</keyword>
<reference evidence="7" key="1">
    <citation type="journal article" date="2019" name="Int. J. Syst. Evol. Microbiol.">
        <title>The Global Catalogue of Microorganisms (GCM) 10K type strain sequencing project: providing services to taxonomists for standard genome sequencing and annotation.</title>
        <authorList>
            <consortium name="The Broad Institute Genomics Platform"/>
            <consortium name="The Broad Institute Genome Sequencing Center for Infectious Disease"/>
            <person name="Wu L."/>
            <person name="Ma J."/>
        </authorList>
    </citation>
    <scope>NUCLEOTIDE SEQUENCE [LARGE SCALE GENOMIC DNA]</scope>
    <source>
        <strain evidence="7">CCUG 50349</strain>
    </source>
</reference>
<dbReference type="Pfam" id="PF00535">
    <property type="entry name" value="Glycos_transf_2"/>
    <property type="match status" value="1"/>
</dbReference>
<feature type="transmembrane region" description="Helical" evidence="4">
    <location>
        <begin position="6"/>
        <end position="25"/>
    </location>
</feature>
<dbReference type="CDD" id="cd04192">
    <property type="entry name" value="GT_2_like_e"/>
    <property type="match status" value="1"/>
</dbReference>
<keyword evidence="4" id="KW-0812">Transmembrane</keyword>
<dbReference type="PANTHER" id="PTHR43630:SF1">
    <property type="entry name" value="POLY-BETA-1,6-N-ACETYL-D-GLUCOSAMINE SYNTHASE"/>
    <property type="match status" value="1"/>
</dbReference>
<dbReference type="EC" id="2.4.-.-" evidence="6"/>
<dbReference type="EMBL" id="JBHSGW010000001">
    <property type="protein sequence ID" value="MFC4738740.1"/>
    <property type="molecule type" value="Genomic_DNA"/>
</dbReference>
<dbReference type="PANTHER" id="PTHR43630">
    <property type="entry name" value="POLY-BETA-1,6-N-ACETYL-D-GLUCOSAMINE SYNTHASE"/>
    <property type="match status" value="1"/>
</dbReference>
<protein>
    <submittedName>
        <fullName evidence="6">Glycosyltransferase</fullName>
        <ecNumber evidence="6">2.4.-.-</ecNumber>
    </submittedName>
</protein>
<dbReference type="RefSeq" id="WP_379737902.1">
    <property type="nucleotide sequence ID" value="NZ_JBHSGW010000001.1"/>
</dbReference>
<dbReference type="GO" id="GO:0016757">
    <property type="term" value="F:glycosyltransferase activity"/>
    <property type="evidence" value="ECO:0007669"/>
    <property type="project" value="UniProtKB-KW"/>
</dbReference>
<keyword evidence="7" id="KW-1185">Reference proteome</keyword>
<evidence type="ECO:0000259" key="5">
    <source>
        <dbReference type="Pfam" id="PF00535"/>
    </source>
</evidence>
<keyword evidence="4" id="KW-0472">Membrane</keyword>
<feature type="transmembrane region" description="Helical" evidence="4">
    <location>
        <begin position="334"/>
        <end position="355"/>
    </location>
</feature>
<dbReference type="Proteomes" id="UP001595885">
    <property type="component" value="Unassembled WGS sequence"/>
</dbReference>
<comment type="caution">
    <text evidence="6">The sequence shown here is derived from an EMBL/GenBank/DDBJ whole genome shotgun (WGS) entry which is preliminary data.</text>
</comment>
<evidence type="ECO:0000256" key="3">
    <source>
        <dbReference type="ARBA" id="ARBA00022679"/>
    </source>
</evidence>
<evidence type="ECO:0000313" key="7">
    <source>
        <dbReference type="Proteomes" id="UP001595885"/>
    </source>
</evidence>
<organism evidence="6 7">
    <name type="scientific">Flavobacterium ponti</name>
    <dbReference type="NCBI Taxonomy" id="665133"/>
    <lineage>
        <taxon>Bacteria</taxon>
        <taxon>Pseudomonadati</taxon>
        <taxon>Bacteroidota</taxon>
        <taxon>Flavobacteriia</taxon>
        <taxon>Flavobacteriales</taxon>
        <taxon>Flavobacteriaceae</taxon>
        <taxon>Flavobacterium</taxon>
    </lineage>
</organism>
<sequence length="367" mass="42125">MILVVFYLTLLIYVIFISAFILGFGKIKSKISESKNPKTTFSIIVPFRNETENLPQLLKSISLLNYPKELFEVILVDDDSFEEFRIQNLEFRIQIIKNIRKTNSPKKDAINTAIAMAKNDWIITTDADCLVQKNWLKSFDNFIQKENTKMVAAGVCYLPKKGFLHDFQNLDFLSLQGVTIGSFGIRKPFICNGANFAYEKAFFNKLNGFEGNSEIASGDDVFLLQKALKFDAKSVGFCTDKESIVVTKSVSSWKELFFQRVRWASKSSAYVDWFSKSLAIVVFLTNFFLVVGCWLLVVGLLSYENLLIYFGIKFLVDFIMIQKSASFFNQPVRYVLISSFIYPFFTSAVALYSLFGKYSWKGRVFRK</sequence>
<dbReference type="InterPro" id="IPR001173">
    <property type="entry name" value="Glyco_trans_2-like"/>
</dbReference>
<dbReference type="SUPFAM" id="SSF53448">
    <property type="entry name" value="Nucleotide-diphospho-sugar transferases"/>
    <property type="match status" value="1"/>
</dbReference>
<evidence type="ECO:0000256" key="2">
    <source>
        <dbReference type="ARBA" id="ARBA00022676"/>
    </source>
</evidence>